<sequence length="380" mass="41781">MLYEIHMLKNYPPVNLNRDESGAPKSCMFAGTTRGRVSSQCLKRSWRTSSVLSEAIGAEHLGIRTRKLPQLVAERLTELGVSQEYIDAVFQKISGFGNKDGKENKDGSYTAQIIFYAPEDIQAVADAVHDMIKDCASVKEVKALKAKDLQDAVKGADVRPITLDMALFGRMVTSNAFQDVEAAMQVAHAISTNKLNMESDYFTAMDDLLSGATMEETGSAMIGDTDYNASCYYLYASLDTDILRDNLKYTEDADELIRTAIPALIRTMALTNPSGKQNSFAGNVLPSAILIECKEEKVPVSMVNAFVRPIKPEPANDYDLVKGSIQALVHQADTIQNSFGLHVKQRMWFCPMHASITPACETTVCKTLPELLEQVADTLA</sequence>
<dbReference type="RefSeq" id="WP_087414589.1">
    <property type="nucleotide sequence ID" value="NZ_NFKL01000006.1"/>
</dbReference>
<dbReference type="Pfam" id="PF09344">
    <property type="entry name" value="Cas_CT1975"/>
    <property type="match status" value="1"/>
</dbReference>
<comment type="caution">
    <text evidence="1">The sequence shown here is derived from an EMBL/GenBank/DDBJ whole genome shotgun (WGS) entry which is preliminary data.</text>
</comment>
<dbReference type="NCBIfam" id="TIGR01869">
    <property type="entry name" value="casC_Cse4"/>
    <property type="match status" value="1"/>
</dbReference>
<evidence type="ECO:0000313" key="1">
    <source>
        <dbReference type="EMBL" id="OUP59416.1"/>
    </source>
</evidence>
<protein>
    <submittedName>
        <fullName evidence="1">Type I-E CRISPR-associated protein Cas7/Cse4/CasC</fullName>
    </submittedName>
</protein>
<accession>A0A1Y4LS08</accession>
<dbReference type="Proteomes" id="UP000195326">
    <property type="component" value="Unassembled WGS sequence"/>
</dbReference>
<dbReference type="AlphaFoldDB" id="A0A1Y4LS08"/>
<dbReference type="EMBL" id="NFKL01000006">
    <property type="protein sequence ID" value="OUP59416.1"/>
    <property type="molecule type" value="Genomic_DNA"/>
</dbReference>
<dbReference type="InterPro" id="IPR010148">
    <property type="entry name" value="CRISPR-assoc_prot_CT1975"/>
</dbReference>
<evidence type="ECO:0000313" key="2">
    <source>
        <dbReference type="Proteomes" id="UP000195326"/>
    </source>
</evidence>
<reference evidence="2" key="1">
    <citation type="submission" date="2017-04" db="EMBL/GenBank/DDBJ databases">
        <title>Function of individual gut microbiota members based on whole genome sequencing of pure cultures obtained from chicken caecum.</title>
        <authorList>
            <person name="Medvecky M."/>
            <person name="Cejkova D."/>
            <person name="Polansky O."/>
            <person name="Karasova D."/>
            <person name="Kubasova T."/>
            <person name="Cizek A."/>
            <person name="Rychlik I."/>
        </authorList>
    </citation>
    <scope>NUCLEOTIDE SEQUENCE [LARGE SCALE GENOMIC DNA]</scope>
    <source>
        <strain evidence="2">An179</strain>
    </source>
</reference>
<name>A0A1Y4LS08_9FIRM</name>
<dbReference type="STRING" id="501571.GCA_900143195_00354"/>
<organism evidence="1 2">
    <name type="scientific">Butyricicoccus pullicaecorum</name>
    <dbReference type="NCBI Taxonomy" id="501571"/>
    <lineage>
        <taxon>Bacteria</taxon>
        <taxon>Bacillati</taxon>
        <taxon>Bacillota</taxon>
        <taxon>Clostridia</taxon>
        <taxon>Eubacteriales</taxon>
        <taxon>Butyricicoccaceae</taxon>
        <taxon>Butyricicoccus</taxon>
    </lineage>
</organism>
<proteinExistence type="predicted"/>
<gene>
    <name evidence="1" type="ORF">B5F15_05015</name>
</gene>